<proteinExistence type="predicted"/>
<dbReference type="EMBL" id="JAFCNB010000008">
    <property type="protein sequence ID" value="MBP2705533.1"/>
    <property type="molecule type" value="Genomic_DNA"/>
</dbReference>
<dbReference type="InterPro" id="IPR047789">
    <property type="entry name" value="CU044_5270-like"/>
</dbReference>
<protein>
    <submittedName>
        <fullName evidence="1">CU044_5270 family protein</fullName>
    </submittedName>
</protein>
<gene>
    <name evidence="1" type="ORF">JOL79_17110</name>
</gene>
<keyword evidence="2" id="KW-1185">Reference proteome</keyword>
<accession>A0A940WIH3</accession>
<reference evidence="1" key="1">
    <citation type="submission" date="2021-02" db="EMBL/GenBank/DDBJ databases">
        <title>Draft genome sequence of Microbispora sp. RL4-1S isolated from rice leaves in Thailand.</title>
        <authorList>
            <person name="Muangham S."/>
            <person name="Duangmal K."/>
        </authorList>
    </citation>
    <scope>NUCLEOTIDE SEQUENCE</scope>
    <source>
        <strain evidence="1">RL4-1S</strain>
    </source>
</reference>
<dbReference type="RefSeq" id="WP_210156814.1">
    <property type="nucleotide sequence ID" value="NZ_JAFCNB010000008.1"/>
</dbReference>
<dbReference type="Proteomes" id="UP000674234">
    <property type="component" value="Unassembled WGS sequence"/>
</dbReference>
<name>A0A940WIH3_9ACTN</name>
<evidence type="ECO:0000313" key="1">
    <source>
        <dbReference type="EMBL" id="MBP2705533.1"/>
    </source>
</evidence>
<comment type="caution">
    <text evidence="1">The sequence shown here is derived from an EMBL/GenBank/DDBJ whole genome shotgun (WGS) entry which is preliminary data.</text>
</comment>
<organism evidence="1 2">
    <name type="scientific">Microbispora oryzae</name>
    <dbReference type="NCBI Taxonomy" id="2806554"/>
    <lineage>
        <taxon>Bacteria</taxon>
        <taxon>Bacillati</taxon>
        <taxon>Actinomycetota</taxon>
        <taxon>Actinomycetes</taxon>
        <taxon>Streptosporangiales</taxon>
        <taxon>Streptosporangiaceae</taxon>
        <taxon>Microbispora</taxon>
    </lineage>
</organism>
<dbReference type="NCBIfam" id="NF038083">
    <property type="entry name" value="CU044_5270_fam"/>
    <property type="match status" value="1"/>
</dbReference>
<evidence type="ECO:0000313" key="2">
    <source>
        <dbReference type="Proteomes" id="UP000674234"/>
    </source>
</evidence>
<sequence length="382" mass="40398">MNPMDELRAARPAYYDAQVDETTRAGELAHAMAQPRRTQSRKAWRPVWGLGLAGAAAATAVAVTVSVAGGGGVGVGAGGGSTGVTALGSPGAAATPEVARLSAKQLLLVAAESSRKTPVAEGAYWHRESTSGVAQQVGTKVKYVVNTLGRAQFWIASTPDRPSYWVSQNLGTKPAKGQEDAWRQDGSPTNWKIQVGTKRMSVTVDAGSGKPSRDRIDVNGKVFDLAGHNASMAELRALPTTAEGLKRYLLKGYQGHGTEANTPMDADAWLFQVTAGLLEDMPVKPATRAAAYKVLAGIDGVRNLGQVTDALGRTATGVGRTETWPTGRFERQLLIDPDTGALLTDQYVAVEPRGEYSWAKPGTPINWTATIKASWTDETPDS</sequence>
<dbReference type="AlphaFoldDB" id="A0A940WIH3"/>